<proteinExistence type="predicted"/>
<name>A0A414JAD9_9FIRM</name>
<evidence type="ECO:0000256" key="1">
    <source>
        <dbReference type="SAM" id="MobiDB-lite"/>
    </source>
</evidence>
<organism evidence="2 3">
    <name type="scientific">Blautia obeum</name>
    <dbReference type="NCBI Taxonomy" id="40520"/>
    <lineage>
        <taxon>Bacteria</taxon>
        <taxon>Bacillati</taxon>
        <taxon>Bacillota</taxon>
        <taxon>Clostridia</taxon>
        <taxon>Lachnospirales</taxon>
        <taxon>Lachnospiraceae</taxon>
        <taxon>Blautia</taxon>
    </lineage>
</organism>
<dbReference type="RefSeq" id="WP_118049715.1">
    <property type="nucleotide sequence ID" value="NZ_CABJFK010000002.1"/>
</dbReference>
<dbReference type="Proteomes" id="UP000283745">
    <property type="component" value="Unassembled WGS sequence"/>
</dbReference>
<feature type="compositionally biased region" description="Polar residues" evidence="1">
    <location>
        <begin position="205"/>
        <end position="226"/>
    </location>
</feature>
<evidence type="ECO:0000313" key="2">
    <source>
        <dbReference type="EMBL" id="RHE41493.1"/>
    </source>
</evidence>
<dbReference type="EMBL" id="QSKF01000002">
    <property type="protein sequence ID" value="RHE41493.1"/>
    <property type="molecule type" value="Genomic_DNA"/>
</dbReference>
<accession>A0A414JAD9</accession>
<protein>
    <submittedName>
        <fullName evidence="2">Uncharacterized protein</fullName>
    </submittedName>
</protein>
<feature type="region of interest" description="Disordered" evidence="1">
    <location>
        <begin position="137"/>
        <end position="255"/>
    </location>
</feature>
<dbReference type="AlphaFoldDB" id="A0A414JAD9"/>
<gene>
    <name evidence="2" type="ORF">DW740_04170</name>
</gene>
<sequence length="368" mass="41762">MAAYRRFVAYVYEYRKEKKGVNCGFVRIEAWRNVCRIELHLLCPGLVSGSECSVYGFVRKDESIDGILLGVCETAKEQINCILENSVEHMGDSEHSLEEMGGMIITTDQGGFFGTEWDDMPIRPENFRVVPRIQENMSESAASDGKAETDETVKSGKDEKNSRTESKEDKEYPKKDKSAAEIADIEKQKADTAQTEVKTPESQELHTQSVTEPDSTLVQNSETVSPDQEVMNAQEKKSPDRKPQEQKSQNSRRCGTPCDVFQDGELHDCRKILPQDLCYMGRRTCPLRNNRFVQYSYYHFGHLLLCRNHCGQPVLGVPGRYDQQERFMANMFGFPYFKESSEIQVPGGKGGYWYRLIDSANSDNGNGC</sequence>
<comment type="caution">
    <text evidence="2">The sequence shown here is derived from an EMBL/GenBank/DDBJ whole genome shotgun (WGS) entry which is preliminary data.</text>
</comment>
<feature type="compositionally biased region" description="Basic and acidic residues" evidence="1">
    <location>
        <begin position="145"/>
        <end position="190"/>
    </location>
</feature>
<evidence type="ECO:0000313" key="3">
    <source>
        <dbReference type="Proteomes" id="UP000283745"/>
    </source>
</evidence>
<feature type="compositionally biased region" description="Basic and acidic residues" evidence="1">
    <location>
        <begin position="234"/>
        <end position="245"/>
    </location>
</feature>
<reference evidence="2 3" key="1">
    <citation type="submission" date="2018-08" db="EMBL/GenBank/DDBJ databases">
        <title>A genome reference for cultivated species of the human gut microbiota.</title>
        <authorList>
            <person name="Zou Y."/>
            <person name="Xue W."/>
            <person name="Luo G."/>
        </authorList>
    </citation>
    <scope>NUCLEOTIDE SEQUENCE [LARGE SCALE GENOMIC DNA]</scope>
    <source>
        <strain evidence="2 3">AM28-23</strain>
    </source>
</reference>